<evidence type="ECO:0000256" key="4">
    <source>
        <dbReference type="ARBA" id="ARBA00022692"/>
    </source>
</evidence>
<name>A0ABQ6C418_9BURK</name>
<dbReference type="InterPro" id="IPR001193">
    <property type="entry name" value="MBTPS2"/>
</dbReference>
<feature type="transmembrane region" description="Helical" evidence="7">
    <location>
        <begin position="217"/>
        <end position="236"/>
    </location>
</feature>
<evidence type="ECO:0000256" key="3">
    <source>
        <dbReference type="ARBA" id="ARBA00007931"/>
    </source>
</evidence>
<dbReference type="EMBL" id="BSPB01000019">
    <property type="protein sequence ID" value="GLS15078.1"/>
    <property type="molecule type" value="Genomic_DNA"/>
</dbReference>
<comment type="caution">
    <text evidence="9">The sequence shown here is derived from an EMBL/GenBank/DDBJ whole genome shotgun (WGS) entry which is preliminary data.</text>
</comment>
<feature type="transmembrane region" description="Helical" evidence="7">
    <location>
        <begin position="357"/>
        <end position="380"/>
    </location>
</feature>
<keyword evidence="6 7" id="KW-0472">Membrane</keyword>
<dbReference type="PANTHER" id="PTHR13325:SF3">
    <property type="entry name" value="MEMBRANE-BOUND TRANSCRIPTION FACTOR SITE-2 PROTEASE"/>
    <property type="match status" value="1"/>
</dbReference>
<feature type="transmembrane region" description="Helical" evidence="7">
    <location>
        <begin position="252"/>
        <end position="273"/>
    </location>
</feature>
<keyword evidence="10" id="KW-1185">Reference proteome</keyword>
<gene>
    <name evidence="9" type="ORF">GCM10007935_25110</name>
</gene>
<feature type="transmembrane region" description="Helical" evidence="7">
    <location>
        <begin position="184"/>
        <end position="205"/>
    </location>
</feature>
<sequence length="711" mass="80030">MPRQVKARPRKVPLPAIRDELILFPAAPNEDGSPAWMIQDPVTNRFFRIGWLDFELLVHWADNDVASLVAQVNRETPLNVVPEDVQRLGKFLADNQLLRVISKADVERVQGLHQRMQRTFFEWLLHNYLFVRVPLVRPQRWLAALRPTLERVNMSFVALVIGLITLTGVYLVSRQWDVFTHTFVDNLTLTGVIGYGVALALAKTLHEIGHALAATRYGVRVAHMGVAFLVMLPMLYTDTSESWRLQSARQRLAIASAGIAVEMALAGIATLLWTLAPEGSVRNGLFFLATTSWVLTLAINASPFMRFDGYFIASDLVDMPNLHERAGGQARVWLRRTLLGFRDAWPEHFAAPKRRALITFALITWIYRFTVFLGIALLVYLFFFKVLGLILMAVELTWFIGKPVMKELAVWKERRAEILPNRRRGFWIGLAVVLAVLLFPFSSRVMGYGWLHAQEQQQIHAPFAAQIVNMPAQRSFKTGDVLFVLDSEVLSIAQDKSRQLALARERQIAGLLGLEDGEAQRQTLQSQKAYFEAEQKLNQDERERLTLRAPFDGELQDIDPGLAPGVWVKSREPLAVLMDPSRWVVDAYVPEADLGRLRTGDAVRVRLLSSAMAWATGRVDAIDVSRTQYLPTPMLDANHGGPLATLPDPSRQAQGGRVLRDALFRVRVVLDEPLPTQQMATVRVRIEGKPESLLAGGIRRVASVLVRESGF</sequence>
<keyword evidence="4 7" id="KW-0812">Transmembrane</keyword>
<evidence type="ECO:0000259" key="8">
    <source>
        <dbReference type="Pfam" id="PF02163"/>
    </source>
</evidence>
<evidence type="ECO:0000256" key="7">
    <source>
        <dbReference type="SAM" id="Phobius"/>
    </source>
</evidence>
<feature type="transmembrane region" description="Helical" evidence="7">
    <location>
        <begin position="426"/>
        <end position="451"/>
    </location>
</feature>
<comment type="cofactor">
    <cofactor evidence="1">
        <name>Zn(2+)</name>
        <dbReference type="ChEBI" id="CHEBI:29105"/>
    </cofactor>
</comment>
<dbReference type="InterPro" id="IPR008915">
    <property type="entry name" value="Peptidase_M50"/>
</dbReference>
<feature type="domain" description="Peptidase M50" evidence="8">
    <location>
        <begin position="197"/>
        <end position="293"/>
    </location>
</feature>
<feature type="transmembrane region" description="Helical" evidence="7">
    <location>
        <begin position="285"/>
        <end position="305"/>
    </location>
</feature>
<evidence type="ECO:0000313" key="9">
    <source>
        <dbReference type="EMBL" id="GLS15078.1"/>
    </source>
</evidence>
<comment type="subcellular location">
    <subcellularLocation>
        <location evidence="2">Endomembrane system</location>
        <topology evidence="2">Multi-pass membrane protein</topology>
    </subcellularLocation>
</comment>
<dbReference type="PANTHER" id="PTHR13325">
    <property type="entry name" value="PROTEASE M50 MEMBRANE-BOUND TRANSCRIPTION FACTOR SITE 2 PROTEASE"/>
    <property type="match status" value="1"/>
</dbReference>
<evidence type="ECO:0000256" key="6">
    <source>
        <dbReference type="ARBA" id="ARBA00023136"/>
    </source>
</evidence>
<dbReference type="Proteomes" id="UP001156903">
    <property type="component" value="Unassembled WGS sequence"/>
</dbReference>
<reference evidence="10" key="1">
    <citation type="journal article" date="2019" name="Int. J. Syst. Evol. Microbiol.">
        <title>The Global Catalogue of Microorganisms (GCM) 10K type strain sequencing project: providing services to taxonomists for standard genome sequencing and annotation.</title>
        <authorList>
            <consortium name="The Broad Institute Genomics Platform"/>
            <consortium name="The Broad Institute Genome Sequencing Center for Infectious Disease"/>
            <person name="Wu L."/>
            <person name="Ma J."/>
        </authorList>
    </citation>
    <scope>NUCLEOTIDE SEQUENCE [LARGE SCALE GENOMIC DNA]</scope>
    <source>
        <strain evidence="10">NBRC 109341</strain>
    </source>
</reference>
<organism evidence="9 10">
    <name type="scientific">Hydrogenophaga electricum</name>
    <dbReference type="NCBI Taxonomy" id="1230953"/>
    <lineage>
        <taxon>Bacteria</taxon>
        <taxon>Pseudomonadati</taxon>
        <taxon>Pseudomonadota</taxon>
        <taxon>Betaproteobacteria</taxon>
        <taxon>Burkholderiales</taxon>
        <taxon>Comamonadaceae</taxon>
        <taxon>Hydrogenophaga</taxon>
    </lineage>
</organism>
<comment type="similarity">
    <text evidence="3">Belongs to the peptidase M50B family.</text>
</comment>
<evidence type="ECO:0000313" key="10">
    <source>
        <dbReference type="Proteomes" id="UP001156903"/>
    </source>
</evidence>
<evidence type="ECO:0000256" key="5">
    <source>
        <dbReference type="ARBA" id="ARBA00022989"/>
    </source>
</evidence>
<evidence type="ECO:0000256" key="1">
    <source>
        <dbReference type="ARBA" id="ARBA00001947"/>
    </source>
</evidence>
<accession>A0ABQ6C418</accession>
<keyword evidence="5 7" id="KW-1133">Transmembrane helix</keyword>
<proteinExistence type="inferred from homology"/>
<evidence type="ECO:0000256" key="2">
    <source>
        <dbReference type="ARBA" id="ARBA00004127"/>
    </source>
</evidence>
<protein>
    <recommendedName>
        <fullName evidence="8">Peptidase M50 domain-containing protein</fullName>
    </recommendedName>
</protein>
<feature type="transmembrane region" description="Helical" evidence="7">
    <location>
        <begin position="156"/>
        <end position="172"/>
    </location>
</feature>
<dbReference type="Pfam" id="PF02163">
    <property type="entry name" value="Peptidase_M50"/>
    <property type="match status" value="1"/>
</dbReference>
<dbReference type="Gene3D" id="2.40.30.170">
    <property type="match status" value="1"/>
</dbReference>